<keyword evidence="1" id="KW-0812">Transmembrane</keyword>
<evidence type="ECO:0000313" key="2">
    <source>
        <dbReference type="EMBL" id="TRZ16040.1"/>
    </source>
</evidence>
<comment type="caution">
    <text evidence="2">The sequence shown here is derived from an EMBL/GenBank/DDBJ whole genome shotgun (WGS) entry which is preliminary data.</text>
</comment>
<accession>A0A8K1LJ52</accession>
<keyword evidence="3" id="KW-1185">Reference proteome</keyword>
<protein>
    <submittedName>
        <fullName evidence="2">Uncharacterized protein</fullName>
    </submittedName>
</protein>
<keyword evidence="1" id="KW-1133">Transmembrane helix</keyword>
<gene>
    <name evidence="2" type="ORF">HGM15179_011056</name>
</gene>
<sequence>MVSSHPHKKFIDPQTNAVTTESAWSWIVVDHPLLIYTTHTKNEFQLEHSLTALGYRHLDRKQVLPGSCAWISWGRSDFLWEWGLAPLAVLVAGMAHVGIVCLRERMAFRDAASSNPGSGEGRAPLALGSEQGWDMDAPLWIATSYGMLEVDPMNSCFTIVDVPSTEVLRLDRAWINLV</sequence>
<name>A0A8K1LJ52_9PASS</name>
<dbReference type="AlphaFoldDB" id="A0A8K1LJ52"/>
<dbReference type="Proteomes" id="UP000796761">
    <property type="component" value="Unassembled WGS sequence"/>
</dbReference>
<dbReference type="EMBL" id="SWJQ01000339">
    <property type="protein sequence ID" value="TRZ16040.1"/>
    <property type="molecule type" value="Genomic_DNA"/>
</dbReference>
<organism evidence="2 3">
    <name type="scientific">Zosterops borbonicus</name>
    <dbReference type="NCBI Taxonomy" id="364589"/>
    <lineage>
        <taxon>Eukaryota</taxon>
        <taxon>Metazoa</taxon>
        <taxon>Chordata</taxon>
        <taxon>Craniata</taxon>
        <taxon>Vertebrata</taxon>
        <taxon>Euteleostomi</taxon>
        <taxon>Archelosauria</taxon>
        <taxon>Archosauria</taxon>
        <taxon>Dinosauria</taxon>
        <taxon>Saurischia</taxon>
        <taxon>Theropoda</taxon>
        <taxon>Coelurosauria</taxon>
        <taxon>Aves</taxon>
        <taxon>Neognathae</taxon>
        <taxon>Neoaves</taxon>
        <taxon>Telluraves</taxon>
        <taxon>Australaves</taxon>
        <taxon>Passeriformes</taxon>
        <taxon>Sylvioidea</taxon>
        <taxon>Zosteropidae</taxon>
        <taxon>Zosterops</taxon>
    </lineage>
</organism>
<evidence type="ECO:0000256" key="1">
    <source>
        <dbReference type="SAM" id="Phobius"/>
    </source>
</evidence>
<proteinExistence type="predicted"/>
<keyword evidence="1" id="KW-0472">Membrane</keyword>
<reference evidence="2" key="1">
    <citation type="submission" date="2019-04" db="EMBL/GenBank/DDBJ databases">
        <title>Genome assembly of Zosterops borbonicus 15179.</title>
        <authorList>
            <person name="Leroy T."/>
            <person name="Anselmetti Y."/>
            <person name="Tilak M.-K."/>
            <person name="Nabholz B."/>
        </authorList>
    </citation>
    <scope>NUCLEOTIDE SEQUENCE</scope>
    <source>
        <strain evidence="2">HGM_15179</strain>
        <tissue evidence="2">Muscle</tissue>
    </source>
</reference>
<evidence type="ECO:0000313" key="3">
    <source>
        <dbReference type="Proteomes" id="UP000796761"/>
    </source>
</evidence>
<feature type="transmembrane region" description="Helical" evidence="1">
    <location>
        <begin position="82"/>
        <end position="102"/>
    </location>
</feature>